<protein>
    <submittedName>
        <fullName evidence="2">Uncharacterized protein</fullName>
    </submittedName>
</protein>
<feature type="transmembrane region" description="Helical" evidence="1">
    <location>
        <begin position="12"/>
        <end position="37"/>
    </location>
</feature>
<reference evidence="2" key="1">
    <citation type="journal article" date="2015" name="Nature">
        <title>Complex archaea that bridge the gap between prokaryotes and eukaryotes.</title>
        <authorList>
            <person name="Spang A."/>
            <person name="Saw J.H."/>
            <person name="Jorgensen S.L."/>
            <person name="Zaremba-Niedzwiedzka K."/>
            <person name="Martijn J."/>
            <person name="Lind A.E."/>
            <person name="van Eijk R."/>
            <person name="Schleper C."/>
            <person name="Guy L."/>
            <person name="Ettema T.J."/>
        </authorList>
    </citation>
    <scope>NUCLEOTIDE SEQUENCE</scope>
</reference>
<keyword evidence="1" id="KW-0472">Membrane</keyword>
<feature type="transmembrane region" description="Helical" evidence="1">
    <location>
        <begin position="87"/>
        <end position="108"/>
    </location>
</feature>
<evidence type="ECO:0000313" key="2">
    <source>
        <dbReference type="EMBL" id="KKM93126.1"/>
    </source>
</evidence>
<keyword evidence="1" id="KW-1133">Transmembrane helix</keyword>
<feature type="transmembrane region" description="Helical" evidence="1">
    <location>
        <begin position="58"/>
        <end position="81"/>
    </location>
</feature>
<evidence type="ECO:0000256" key="1">
    <source>
        <dbReference type="SAM" id="Phobius"/>
    </source>
</evidence>
<dbReference type="EMBL" id="LAZR01006307">
    <property type="protein sequence ID" value="KKM93126.1"/>
    <property type="molecule type" value="Genomic_DNA"/>
</dbReference>
<comment type="caution">
    <text evidence="2">The sequence shown here is derived from an EMBL/GenBank/DDBJ whole genome shotgun (WGS) entry which is preliminary data.</text>
</comment>
<proteinExistence type="predicted"/>
<keyword evidence="1" id="KW-0812">Transmembrane</keyword>
<dbReference type="AlphaFoldDB" id="A0A0F9M197"/>
<accession>A0A0F9M197</accession>
<sequence>METKKEVKKMWYILNVIIIIICIITRVYCIIVTLKALKYPKYFYEGNPIMKKIFSWRCGKILGIIFSFLYLIMIFVFNFILQKISPGLIWIFTISTLVLLVICIYDFINNIYLFRYYKEVVKNE</sequence>
<name>A0A0F9M197_9ZZZZ</name>
<gene>
    <name evidence="2" type="ORF">LCGC14_1211530</name>
</gene>
<organism evidence="2">
    <name type="scientific">marine sediment metagenome</name>
    <dbReference type="NCBI Taxonomy" id="412755"/>
    <lineage>
        <taxon>unclassified sequences</taxon>
        <taxon>metagenomes</taxon>
        <taxon>ecological metagenomes</taxon>
    </lineage>
</organism>